<dbReference type="EMBL" id="BEZZ01004566">
    <property type="protein sequence ID" value="GCC18705.1"/>
    <property type="molecule type" value="Genomic_DNA"/>
</dbReference>
<comment type="caution">
    <text evidence="1">The sequence shown here is derived from an EMBL/GenBank/DDBJ whole genome shotgun (WGS) entry which is preliminary data.</text>
</comment>
<proteinExistence type="predicted"/>
<evidence type="ECO:0000313" key="2">
    <source>
        <dbReference type="Proteomes" id="UP000287033"/>
    </source>
</evidence>
<name>A0A401RKM7_CHIPU</name>
<dbReference type="Proteomes" id="UP000287033">
    <property type="component" value="Unassembled WGS sequence"/>
</dbReference>
<protein>
    <submittedName>
        <fullName evidence="1">Uncharacterized protein</fullName>
    </submittedName>
</protein>
<accession>A0A401RKM7</accession>
<reference evidence="1 2" key="1">
    <citation type="journal article" date="2018" name="Nat. Ecol. Evol.">
        <title>Shark genomes provide insights into elasmobranch evolution and the origin of vertebrates.</title>
        <authorList>
            <person name="Hara Y"/>
            <person name="Yamaguchi K"/>
            <person name="Onimaru K"/>
            <person name="Kadota M"/>
            <person name="Koyanagi M"/>
            <person name="Keeley SD"/>
            <person name="Tatsumi K"/>
            <person name="Tanaka K"/>
            <person name="Motone F"/>
            <person name="Kageyama Y"/>
            <person name="Nozu R"/>
            <person name="Adachi N"/>
            <person name="Nishimura O"/>
            <person name="Nakagawa R"/>
            <person name="Tanegashima C"/>
            <person name="Kiyatake I"/>
            <person name="Matsumoto R"/>
            <person name="Murakumo K"/>
            <person name="Nishida K"/>
            <person name="Terakita A"/>
            <person name="Kuratani S"/>
            <person name="Sato K"/>
            <person name="Hyodo S Kuraku.S."/>
        </authorList>
    </citation>
    <scope>NUCLEOTIDE SEQUENCE [LARGE SCALE GENOMIC DNA]</scope>
</reference>
<organism evidence="1 2">
    <name type="scientific">Chiloscyllium punctatum</name>
    <name type="common">Brownbanded bambooshark</name>
    <name type="synonym">Hemiscyllium punctatum</name>
    <dbReference type="NCBI Taxonomy" id="137246"/>
    <lineage>
        <taxon>Eukaryota</taxon>
        <taxon>Metazoa</taxon>
        <taxon>Chordata</taxon>
        <taxon>Craniata</taxon>
        <taxon>Vertebrata</taxon>
        <taxon>Chondrichthyes</taxon>
        <taxon>Elasmobranchii</taxon>
        <taxon>Galeomorphii</taxon>
        <taxon>Galeoidea</taxon>
        <taxon>Orectolobiformes</taxon>
        <taxon>Hemiscylliidae</taxon>
        <taxon>Chiloscyllium</taxon>
    </lineage>
</organism>
<sequence length="119" mass="13058">MCFLPPPSPRDRCCYGFNAAEWECPAVSFLGVFSEFTTLCSSPRTGLTRCLKVDRGGSPLGAMRNGVGRGVLARVLIRRARHFSSFVKHGPSEITPSFYSCLCPSPLKSARHKTDTSCR</sequence>
<evidence type="ECO:0000313" key="1">
    <source>
        <dbReference type="EMBL" id="GCC18705.1"/>
    </source>
</evidence>
<keyword evidence="2" id="KW-1185">Reference proteome</keyword>
<dbReference type="AlphaFoldDB" id="A0A401RKM7"/>
<gene>
    <name evidence="1" type="ORF">chiPu_0021705</name>
</gene>